<evidence type="ECO:0000256" key="2">
    <source>
        <dbReference type="ARBA" id="ARBA00022670"/>
    </source>
</evidence>
<dbReference type="GO" id="GO:0008234">
    <property type="term" value="F:cysteine-type peptidase activity"/>
    <property type="evidence" value="ECO:0007669"/>
    <property type="project" value="UniProtKB-KW"/>
</dbReference>
<dbReference type="InterPro" id="IPR000064">
    <property type="entry name" value="NLP_P60_dom"/>
</dbReference>
<dbReference type="EMBL" id="UINC01004419">
    <property type="protein sequence ID" value="SVA14178.1"/>
    <property type="molecule type" value="Genomic_DNA"/>
</dbReference>
<feature type="domain" description="NlpC/P60" evidence="5">
    <location>
        <begin position="101"/>
        <end position="227"/>
    </location>
</feature>
<dbReference type="Pfam" id="PF00877">
    <property type="entry name" value="NLPC_P60"/>
    <property type="match status" value="1"/>
</dbReference>
<proteinExistence type="inferred from homology"/>
<dbReference type="InterPro" id="IPR051202">
    <property type="entry name" value="Peptidase_C40"/>
</dbReference>
<accession>A0A381TF45</accession>
<keyword evidence="3" id="KW-0378">Hydrolase</keyword>
<evidence type="ECO:0000256" key="4">
    <source>
        <dbReference type="ARBA" id="ARBA00022807"/>
    </source>
</evidence>
<dbReference type="SUPFAM" id="SSF54001">
    <property type="entry name" value="Cysteine proteinases"/>
    <property type="match status" value="1"/>
</dbReference>
<keyword evidence="4" id="KW-0788">Thiol protease</keyword>
<sequence length="232" mass="26041">MWEIVEILEEEKLWFHIRQEDGYEGWIYIFYIIEDPQSFPHWITLTDRFIPVSFSKDEGSERSTLSFGTKVPVINKNVQFITIALPGETSGKIPAQKPCPENSRTHLVYLAKSLLGTPYIWGGKSAFGFDCSGFVQLILSTMGISIARDTGMQIKTAWLTEISTLDSKPGDLIYFAENGKINHVAFSLGEGKIIHCSGEVKIESINEGDEGFNQYLSQSIINTYSIADKVVD</sequence>
<keyword evidence="2" id="KW-0645">Protease</keyword>
<protein>
    <recommendedName>
        <fullName evidence="5">NlpC/P60 domain-containing protein</fullName>
    </recommendedName>
</protein>
<dbReference type="PROSITE" id="PS51935">
    <property type="entry name" value="NLPC_P60"/>
    <property type="match status" value="1"/>
</dbReference>
<evidence type="ECO:0000313" key="6">
    <source>
        <dbReference type="EMBL" id="SVA14178.1"/>
    </source>
</evidence>
<name>A0A381TF45_9ZZZZ</name>
<dbReference type="AlphaFoldDB" id="A0A381TF45"/>
<reference evidence="6" key="1">
    <citation type="submission" date="2018-05" db="EMBL/GenBank/DDBJ databases">
        <authorList>
            <person name="Lanie J.A."/>
            <person name="Ng W.-L."/>
            <person name="Kazmierczak K.M."/>
            <person name="Andrzejewski T.M."/>
            <person name="Davidsen T.M."/>
            <person name="Wayne K.J."/>
            <person name="Tettelin H."/>
            <person name="Glass J.I."/>
            <person name="Rusch D."/>
            <person name="Podicherti R."/>
            <person name="Tsui H.-C.T."/>
            <person name="Winkler M.E."/>
        </authorList>
    </citation>
    <scope>NUCLEOTIDE SEQUENCE</scope>
</reference>
<dbReference type="PANTHER" id="PTHR47053:SF1">
    <property type="entry name" value="MUREIN DD-ENDOPEPTIDASE MEPH-RELATED"/>
    <property type="match status" value="1"/>
</dbReference>
<comment type="similarity">
    <text evidence="1">Belongs to the peptidase C40 family.</text>
</comment>
<dbReference type="InterPro" id="IPR038765">
    <property type="entry name" value="Papain-like_cys_pep_sf"/>
</dbReference>
<gene>
    <name evidence="6" type="ORF">METZ01_LOCUS67032</name>
</gene>
<organism evidence="6">
    <name type="scientific">marine metagenome</name>
    <dbReference type="NCBI Taxonomy" id="408172"/>
    <lineage>
        <taxon>unclassified sequences</taxon>
        <taxon>metagenomes</taxon>
        <taxon>ecological metagenomes</taxon>
    </lineage>
</organism>
<evidence type="ECO:0000256" key="1">
    <source>
        <dbReference type="ARBA" id="ARBA00007074"/>
    </source>
</evidence>
<dbReference type="Gene3D" id="3.90.1720.10">
    <property type="entry name" value="endopeptidase domain like (from Nostoc punctiforme)"/>
    <property type="match status" value="1"/>
</dbReference>
<evidence type="ECO:0000259" key="5">
    <source>
        <dbReference type="PROSITE" id="PS51935"/>
    </source>
</evidence>
<dbReference type="PANTHER" id="PTHR47053">
    <property type="entry name" value="MUREIN DD-ENDOPEPTIDASE MEPH-RELATED"/>
    <property type="match status" value="1"/>
</dbReference>
<dbReference type="GO" id="GO:0006508">
    <property type="term" value="P:proteolysis"/>
    <property type="evidence" value="ECO:0007669"/>
    <property type="project" value="UniProtKB-KW"/>
</dbReference>
<evidence type="ECO:0000256" key="3">
    <source>
        <dbReference type="ARBA" id="ARBA00022801"/>
    </source>
</evidence>